<accession>A0A841C8N7</accession>
<dbReference type="InterPro" id="IPR009019">
    <property type="entry name" value="KH_sf_prok-type"/>
</dbReference>
<dbReference type="GO" id="GO:0006353">
    <property type="term" value="P:DNA-templated transcription termination"/>
    <property type="evidence" value="ECO:0007669"/>
    <property type="project" value="UniProtKB-UniRule"/>
</dbReference>
<dbReference type="InterPro" id="IPR030842">
    <property type="entry name" value="TF_NusA_bacterial"/>
</dbReference>
<evidence type="ECO:0000256" key="2">
    <source>
        <dbReference type="ARBA" id="ARBA00022490"/>
    </source>
</evidence>
<dbReference type="PROSITE" id="PS50126">
    <property type="entry name" value="S1"/>
    <property type="match status" value="1"/>
</dbReference>
<dbReference type="Gene3D" id="3.30.300.20">
    <property type="match status" value="2"/>
</dbReference>
<comment type="similarity">
    <text evidence="7">Belongs to the NusA family.</text>
</comment>
<dbReference type="PANTHER" id="PTHR22648">
    <property type="entry name" value="TRANSCRIPTION TERMINATION FACTOR NUSA"/>
    <property type="match status" value="1"/>
</dbReference>
<protein>
    <recommendedName>
        <fullName evidence="7">Transcription termination/antitermination protein NusA</fullName>
    </recommendedName>
</protein>
<evidence type="ECO:0000259" key="9">
    <source>
        <dbReference type="PROSITE" id="PS50126"/>
    </source>
</evidence>
<name>A0A841C8N7_9LACT</name>
<dbReference type="Gene3D" id="2.40.50.140">
    <property type="entry name" value="Nucleic acid-binding proteins"/>
    <property type="match status" value="1"/>
</dbReference>
<dbReference type="PROSITE" id="PS50084">
    <property type="entry name" value="KH_TYPE_1"/>
    <property type="match status" value="1"/>
</dbReference>
<proteinExistence type="inferred from homology"/>
<dbReference type="EMBL" id="JACHHV010000037">
    <property type="protein sequence ID" value="MBB5888667.1"/>
    <property type="molecule type" value="Genomic_DNA"/>
</dbReference>
<comment type="subunit">
    <text evidence="7">Monomer. Binds directly to the core enzyme of the DNA-dependent RNA polymerase and to nascent RNA.</text>
</comment>
<dbReference type="GO" id="GO:0031564">
    <property type="term" value="P:transcription antitermination"/>
    <property type="evidence" value="ECO:0007669"/>
    <property type="project" value="UniProtKB-UniRule"/>
</dbReference>
<comment type="function">
    <text evidence="7">Participates in both transcription termination and antitermination.</text>
</comment>
<keyword evidence="4 7" id="KW-0694">RNA-binding</keyword>
<dbReference type="GO" id="GO:0005829">
    <property type="term" value="C:cytosol"/>
    <property type="evidence" value="ECO:0007669"/>
    <property type="project" value="TreeGrafter"/>
</dbReference>
<evidence type="ECO:0000313" key="10">
    <source>
        <dbReference type="EMBL" id="MBB5888667.1"/>
    </source>
</evidence>
<organism evidence="10 11">
    <name type="scientific">Lactovum miscens</name>
    <dbReference type="NCBI Taxonomy" id="190387"/>
    <lineage>
        <taxon>Bacteria</taxon>
        <taxon>Bacillati</taxon>
        <taxon>Bacillota</taxon>
        <taxon>Bacilli</taxon>
        <taxon>Lactobacillales</taxon>
        <taxon>Streptococcaceae</taxon>
        <taxon>Lactovum</taxon>
    </lineage>
</organism>
<evidence type="ECO:0000256" key="4">
    <source>
        <dbReference type="ARBA" id="ARBA00022884"/>
    </source>
</evidence>
<comment type="subcellular location">
    <subcellularLocation>
        <location evidence="7">Cytoplasm</location>
    </subcellularLocation>
</comment>
<feature type="domain" description="S1 motif" evidence="9">
    <location>
        <begin position="140"/>
        <end position="204"/>
    </location>
</feature>
<sequence length="401" mass="45388">MAKAKAKENIVALFSQIEGMKGVKPEIVIEALKEGIIAAYKKQYGQAQNVEVTYDGNSGEFAVYSVREVVDEVFDSRLEISLEDARRFSELYEVGDKIRFQEDIHDFARSSIGVAKQNVLRKLKEEEQKDILNEYKKYEGEMINGTVDRLDERAIYIKLGRLDAMLLRKDQIFKERYRIGDRISVFVTEVKMTQKGPRVFVSRTAPDMLKRMFEKEVPEVFDGTVEIVSIAREAGDRAKIVVRSHNEKVDAIGTMVGRKGSNIQPIINDLHGENMDIIEWSSDKGTLVRNVLKPAQVNAVYIFDDGSALAVVPDDQLTLAIGKKGQNVRLAAQVAHCKIDIKKESEFDESEIGEIVSQEDENEEEESELEIIEVEEIPSEDQVGLEELLDSINIPVEEKED</sequence>
<keyword evidence="2 7" id="KW-0963">Cytoplasm</keyword>
<keyword evidence="11" id="KW-1185">Reference proteome</keyword>
<dbReference type="InterPro" id="IPR003029">
    <property type="entry name" value="S1_domain"/>
</dbReference>
<dbReference type="GO" id="GO:0003700">
    <property type="term" value="F:DNA-binding transcription factor activity"/>
    <property type="evidence" value="ECO:0007669"/>
    <property type="project" value="InterPro"/>
</dbReference>
<dbReference type="SUPFAM" id="SSF50249">
    <property type="entry name" value="Nucleic acid-binding proteins"/>
    <property type="match status" value="1"/>
</dbReference>
<dbReference type="AlphaFoldDB" id="A0A841C8N7"/>
<dbReference type="FunFam" id="3.30.300.20:FF:000002">
    <property type="entry name" value="Transcription termination/antitermination protein NusA"/>
    <property type="match status" value="1"/>
</dbReference>
<dbReference type="InterPro" id="IPR058582">
    <property type="entry name" value="KH_NusA_2nd"/>
</dbReference>
<dbReference type="CDD" id="cd22529">
    <property type="entry name" value="KH-II_NusA_rpt2"/>
    <property type="match status" value="1"/>
</dbReference>
<dbReference type="SMART" id="SM00316">
    <property type="entry name" value="S1"/>
    <property type="match status" value="1"/>
</dbReference>
<dbReference type="SUPFAM" id="SSF69705">
    <property type="entry name" value="Transcription factor NusA, N-terminal domain"/>
    <property type="match status" value="1"/>
</dbReference>
<dbReference type="HAMAP" id="MF_00945_B">
    <property type="entry name" value="NusA_B"/>
    <property type="match status" value="1"/>
</dbReference>
<feature type="region of interest" description="Disordered" evidence="8">
    <location>
        <begin position="350"/>
        <end position="369"/>
    </location>
</feature>
<evidence type="ECO:0000256" key="5">
    <source>
        <dbReference type="ARBA" id="ARBA00023015"/>
    </source>
</evidence>
<gene>
    <name evidence="7" type="primary">nusA</name>
    <name evidence="10" type="ORF">HNQ37_001571</name>
</gene>
<comment type="caution">
    <text evidence="10">The sequence shown here is derived from an EMBL/GenBank/DDBJ whole genome shotgun (WGS) entry which is preliminary data.</text>
</comment>
<evidence type="ECO:0000256" key="7">
    <source>
        <dbReference type="HAMAP-Rule" id="MF_00945"/>
    </source>
</evidence>
<dbReference type="InterPro" id="IPR036555">
    <property type="entry name" value="NusA_N_sf"/>
</dbReference>
<dbReference type="NCBIfam" id="TIGR01953">
    <property type="entry name" value="NusA"/>
    <property type="match status" value="1"/>
</dbReference>
<keyword evidence="3 7" id="KW-0889">Transcription antitermination</keyword>
<evidence type="ECO:0000256" key="3">
    <source>
        <dbReference type="ARBA" id="ARBA00022814"/>
    </source>
</evidence>
<dbReference type="InterPro" id="IPR013735">
    <property type="entry name" value="TF_NusA_N"/>
</dbReference>
<dbReference type="Proteomes" id="UP000562464">
    <property type="component" value="Unassembled WGS sequence"/>
</dbReference>
<dbReference type="Pfam" id="PF13184">
    <property type="entry name" value="KH_NusA_1st"/>
    <property type="match status" value="1"/>
</dbReference>
<evidence type="ECO:0000256" key="6">
    <source>
        <dbReference type="ARBA" id="ARBA00023163"/>
    </source>
</evidence>
<evidence type="ECO:0000313" key="11">
    <source>
        <dbReference type="Proteomes" id="UP000562464"/>
    </source>
</evidence>
<dbReference type="Pfam" id="PF26594">
    <property type="entry name" value="KH_NusA_2nd"/>
    <property type="match status" value="1"/>
</dbReference>
<dbReference type="InterPro" id="IPR025249">
    <property type="entry name" value="TF_NusA_KH_1st"/>
</dbReference>
<keyword evidence="1 7" id="KW-0806">Transcription termination</keyword>
<evidence type="ECO:0000256" key="8">
    <source>
        <dbReference type="SAM" id="MobiDB-lite"/>
    </source>
</evidence>
<dbReference type="Pfam" id="PF08529">
    <property type="entry name" value="NusA_N"/>
    <property type="match status" value="1"/>
</dbReference>
<dbReference type="GO" id="GO:0003723">
    <property type="term" value="F:RNA binding"/>
    <property type="evidence" value="ECO:0007669"/>
    <property type="project" value="UniProtKB-UniRule"/>
</dbReference>
<keyword evidence="6 7" id="KW-0804">Transcription</keyword>
<dbReference type="InterPro" id="IPR015946">
    <property type="entry name" value="KH_dom-like_a/b"/>
</dbReference>
<dbReference type="CDD" id="cd02134">
    <property type="entry name" value="KH-II_NusA_rpt1"/>
    <property type="match status" value="1"/>
</dbReference>
<dbReference type="PANTHER" id="PTHR22648:SF0">
    <property type="entry name" value="TRANSCRIPTION TERMINATION_ANTITERMINATION PROTEIN NUSA"/>
    <property type="match status" value="1"/>
</dbReference>
<dbReference type="Gene3D" id="3.30.1480.10">
    <property type="entry name" value="NusA, N-terminal domain"/>
    <property type="match status" value="1"/>
</dbReference>
<dbReference type="SUPFAM" id="SSF54814">
    <property type="entry name" value="Prokaryotic type KH domain (KH-domain type II)"/>
    <property type="match status" value="2"/>
</dbReference>
<dbReference type="RefSeq" id="WP_183540943.1">
    <property type="nucleotide sequence ID" value="NZ_JACHHV010000037.1"/>
</dbReference>
<dbReference type="InterPro" id="IPR012340">
    <property type="entry name" value="NA-bd_OB-fold"/>
</dbReference>
<keyword evidence="5 7" id="KW-0805">Transcription regulation</keyword>
<dbReference type="InterPro" id="IPR010213">
    <property type="entry name" value="TF_NusA"/>
</dbReference>
<evidence type="ECO:0000256" key="1">
    <source>
        <dbReference type="ARBA" id="ARBA00022472"/>
    </source>
</evidence>
<reference evidence="10 11" key="1">
    <citation type="submission" date="2020-08" db="EMBL/GenBank/DDBJ databases">
        <title>Genomic Encyclopedia of Type Strains, Phase IV (KMG-IV): sequencing the most valuable type-strain genomes for metagenomic binning, comparative biology and taxonomic classification.</title>
        <authorList>
            <person name="Goeker M."/>
        </authorList>
    </citation>
    <scope>NUCLEOTIDE SEQUENCE [LARGE SCALE GENOMIC DNA]</scope>
    <source>
        <strain evidence="10 11">DSM 14925</strain>
    </source>
</reference>
<dbReference type="CDD" id="cd04455">
    <property type="entry name" value="S1_NusA"/>
    <property type="match status" value="1"/>
</dbReference>